<dbReference type="Proteomes" id="UP000039021">
    <property type="component" value="Unassembled WGS sequence"/>
</dbReference>
<reference evidence="2" key="1">
    <citation type="submission" date="2015-03" db="EMBL/GenBank/DDBJ databases">
        <authorList>
            <consortium name="Pathogen Informatics"/>
        </authorList>
    </citation>
    <scope>NUCLEOTIDE SEQUENCE [LARGE SCALE GENOMIC DNA]</scope>
    <source>
        <strain evidence="2">N09902308</strain>
    </source>
</reference>
<sequence length="31" mass="3360">MQAGIGSWATANMVAHTGWLWITLPMSSNAR</sequence>
<organism evidence="1 2">
    <name type="scientific">Mycobacterium tuberculosis</name>
    <dbReference type="NCBI Taxonomy" id="1773"/>
    <lineage>
        <taxon>Bacteria</taxon>
        <taxon>Bacillati</taxon>
        <taxon>Actinomycetota</taxon>
        <taxon>Actinomycetes</taxon>
        <taxon>Mycobacteriales</taxon>
        <taxon>Mycobacteriaceae</taxon>
        <taxon>Mycobacterium</taxon>
        <taxon>Mycobacterium tuberculosis complex</taxon>
    </lineage>
</organism>
<evidence type="ECO:0000313" key="2">
    <source>
        <dbReference type="Proteomes" id="UP000039021"/>
    </source>
</evidence>
<dbReference type="EMBL" id="CSBK01000214">
    <property type="protein sequence ID" value="COX10475.1"/>
    <property type="molecule type" value="Genomic_DNA"/>
</dbReference>
<proteinExistence type="predicted"/>
<name>A0A916L8F4_MYCTX</name>
<gene>
    <name evidence="1" type="ORF">ERS007739_00686</name>
</gene>
<accession>A0A916L8F4</accession>
<protein>
    <submittedName>
        <fullName evidence="1">Uncharacterized protein</fullName>
    </submittedName>
</protein>
<comment type="caution">
    <text evidence="1">The sequence shown here is derived from an EMBL/GenBank/DDBJ whole genome shotgun (WGS) entry which is preliminary data.</text>
</comment>
<dbReference type="AlphaFoldDB" id="A0A916L8F4"/>
<evidence type="ECO:0000313" key="1">
    <source>
        <dbReference type="EMBL" id="COX10475.1"/>
    </source>
</evidence>